<organism evidence="1 2">
    <name type="scientific">endosymbiont of Galathealinum brachiosum</name>
    <dbReference type="NCBI Taxonomy" id="2200906"/>
    <lineage>
        <taxon>Bacteria</taxon>
        <taxon>Pseudomonadati</taxon>
        <taxon>Pseudomonadota</taxon>
        <taxon>Gammaproteobacteria</taxon>
        <taxon>sulfur-oxidizing symbionts</taxon>
    </lineage>
</organism>
<evidence type="ECO:0000313" key="2">
    <source>
        <dbReference type="Proteomes" id="UP000254266"/>
    </source>
</evidence>
<accession>A0A370DN22</accession>
<sequence>MIEHFIKQTTILLIFLWPLSYAGCAIFSAENETPAYVEKNITDPKKAITVTKDTFVCLKKMQPVRGFFVGNILGNLDATIIAANSKNGAKYPPGSIVQLIPAEVMIKHHNGWSPKTNDWEFFELDVSEEGSKIKVRGTTQVINKFGGNCFECHQKAEPEWDMICEQDHGCDSLPVPDFLIRWTQNSDPRCD</sequence>
<protein>
    <recommendedName>
        <fullName evidence="3">Cytochrome P460 domain-containing protein</fullName>
    </recommendedName>
</protein>
<dbReference type="Gene3D" id="3.50.70.20">
    <property type="entry name" value="Cytochrome P460"/>
    <property type="match status" value="1"/>
</dbReference>
<evidence type="ECO:0000313" key="1">
    <source>
        <dbReference type="EMBL" id="RDH85707.1"/>
    </source>
</evidence>
<name>A0A370DN22_9GAMM</name>
<comment type="caution">
    <text evidence="1">The sequence shown here is derived from an EMBL/GenBank/DDBJ whole genome shotgun (WGS) entry which is preliminary data.</text>
</comment>
<gene>
    <name evidence="1" type="ORF">DIZ80_01920</name>
</gene>
<dbReference type="EMBL" id="QFXC01000003">
    <property type="protein sequence ID" value="RDH85707.1"/>
    <property type="molecule type" value="Genomic_DNA"/>
</dbReference>
<dbReference type="InterPro" id="IPR038142">
    <property type="entry name" value="Cytochrome_P460_sp"/>
</dbReference>
<reference evidence="1 2" key="1">
    <citation type="journal article" date="2018" name="ISME J.">
        <title>Endosymbiont genomes yield clues of tubeworm success.</title>
        <authorList>
            <person name="Li Y."/>
            <person name="Liles M.R."/>
            <person name="Halanych K.M."/>
        </authorList>
    </citation>
    <scope>NUCLEOTIDE SEQUENCE [LARGE SCALE GENOMIC DNA]</scope>
    <source>
        <strain evidence="1">A1464</strain>
    </source>
</reference>
<dbReference type="Proteomes" id="UP000254266">
    <property type="component" value="Unassembled WGS sequence"/>
</dbReference>
<dbReference type="AlphaFoldDB" id="A0A370DN22"/>
<keyword evidence="2" id="KW-1185">Reference proteome</keyword>
<evidence type="ECO:0008006" key="3">
    <source>
        <dbReference type="Google" id="ProtNLM"/>
    </source>
</evidence>
<proteinExistence type="predicted"/>